<evidence type="ECO:0000256" key="3">
    <source>
        <dbReference type="ARBA" id="ARBA00012700"/>
    </source>
</evidence>
<evidence type="ECO:0000313" key="14">
    <source>
        <dbReference type="EMBL" id="CDO52336.1"/>
    </source>
</evidence>
<evidence type="ECO:0000256" key="6">
    <source>
        <dbReference type="ARBA" id="ARBA00022679"/>
    </source>
</evidence>
<dbReference type="InterPro" id="IPR002088">
    <property type="entry name" value="Prenyl_trans_a"/>
</dbReference>
<dbReference type="GO" id="GO:0004660">
    <property type="term" value="F:protein farnesyltransferase activity"/>
    <property type="evidence" value="ECO:0007669"/>
    <property type="project" value="UniProtKB-EC"/>
</dbReference>
<sequence>MLYTDYDWTDLIPVPQDDGHDALVRIYYTDEYNQASSLLRAVICAAGPAGIDGIEQTERVVALTRTLVELNPGHVTAWHCRLVALHKAGANAIPKNTWLLPGLFSGQTRNNTDEEAGSVLIEDYTWLDAITRRTAKNFQIWHYRQCLVPTNSTSFFPELATAYHTRERAAIKEALAVDAKNYHAWAHFSWLLCAAAPENVGAMFPVTDDLNYTRELLEKDVFNNSVWAFRYFLIASCGGIHDALATELDFVTTMLPRAPQNESVWNYVEGLAKLNVLTQEQLQELAGSYCTKCTYARELLMELDLCEQRYPQAQANMTVLEKLVPVRKGYWGYKCSLLR</sequence>
<evidence type="ECO:0000256" key="10">
    <source>
        <dbReference type="ARBA" id="ARBA00041392"/>
    </source>
</evidence>
<reference evidence="14" key="1">
    <citation type="submission" date="2014-03" db="EMBL/GenBank/DDBJ databases">
        <authorList>
            <person name="Casaregola S."/>
        </authorList>
    </citation>
    <scope>NUCLEOTIDE SEQUENCE [LARGE SCALE GENOMIC DNA]</scope>
    <source>
        <strain evidence="14">CLIB 918</strain>
    </source>
</reference>
<dbReference type="AlphaFoldDB" id="A0A0J9X562"/>
<evidence type="ECO:0000256" key="7">
    <source>
        <dbReference type="ARBA" id="ARBA00022737"/>
    </source>
</evidence>
<dbReference type="GO" id="GO:0004662">
    <property type="term" value="F:CAAX-protein geranylgeranyltransferase activity"/>
    <property type="evidence" value="ECO:0007669"/>
    <property type="project" value="UniProtKB-EC"/>
</dbReference>
<dbReference type="Pfam" id="PF01239">
    <property type="entry name" value="PPTA"/>
    <property type="match status" value="4"/>
</dbReference>
<evidence type="ECO:0000256" key="13">
    <source>
        <dbReference type="ARBA" id="ARBA00043219"/>
    </source>
</evidence>
<evidence type="ECO:0000256" key="11">
    <source>
        <dbReference type="ARBA" id="ARBA00042436"/>
    </source>
</evidence>
<dbReference type="OrthoDB" id="272289at2759"/>
<evidence type="ECO:0000256" key="1">
    <source>
        <dbReference type="ARBA" id="ARBA00001946"/>
    </source>
</evidence>
<dbReference type="SUPFAM" id="SSF48439">
    <property type="entry name" value="Protein prenylyltransferase"/>
    <property type="match status" value="1"/>
</dbReference>
<comment type="similarity">
    <text evidence="2">Belongs to the protein prenyltransferase subunit alpha family.</text>
</comment>
<dbReference type="Gene3D" id="1.25.40.120">
    <property type="entry name" value="Protein prenylyltransferase"/>
    <property type="match status" value="1"/>
</dbReference>
<name>A0A0J9X562_GEOCN</name>
<evidence type="ECO:0000256" key="2">
    <source>
        <dbReference type="ARBA" id="ARBA00006734"/>
    </source>
</evidence>
<proteinExistence type="inferred from homology"/>
<gene>
    <name evidence="14" type="ORF">BN980_GECA03s00329g</name>
</gene>
<evidence type="ECO:0000313" key="15">
    <source>
        <dbReference type="Proteomes" id="UP000242525"/>
    </source>
</evidence>
<evidence type="ECO:0000256" key="9">
    <source>
        <dbReference type="ARBA" id="ARBA00040965"/>
    </source>
</evidence>
<keyword evidence="5" id="KW-0637">Prenyltransferase</keyword>
<dbReference type="Proteomes" id="UP000242525">
    <property type="component" value="Unassembled WGS sequence"/>
</dbReference>
<comment type="cofactor">
    <cofactor evidence="1">
        <name>Mg(2+)</name>
        <dbReference type="ChEBI" id="CHEBI:18420"/>
    </cofactor>
</comment>
<accession>A0A0J9X562</accession>
<evidence type="ECO:0000256" key="4">
    <source>
        <dbReference type="ARBA" id="ARBA00012702"/>
    </source>
</evidence>
<keyword evidence="15" id="KW-1185">Reference proteome</keyword>
<comment type="caution">
    <text evidence="14">The sequence shown here is derived from an EMBL/GenBank/DDBJ whole genome shotgun (WGS) entry which is preliminary data.</text>
</comment>
<evidence type="ECO:0000256" key="12">
    <source>
        <dbReference type="ARBA" id="ARBA00043086"/>
    </source>
</evidence>
<dbReference type="PANTHER" id="PTHR11129:SF1">
    <property type="entry name" value="PROTEIN FARNESYLTRANSFERASE_GERANYLGERANYLTRANSFERASE TYPE-1 SUBUNIT ALPHA"/>
    <property type="match status" value="1"/>
</dbReference>
<organism evidence="14 15">
    <name type="scientific">Geotrichum candidum</name>
    <name type="common">Oospora lactis</name>
    <name type="synonym">Dipodascus geotrichum</name>
    <dbReference type="NCBI Taxonomy" id="1173061"/>
    <lineage>
        <taxon>Eukaryota</taxon>
        <taxon>Fungi</taxon>
        <taxon>Dikarya</taxon>
        <taxon>Ascomycota</taxon>
        <taxon>Saccharomycotina</taxon>
        <taxon>Dipodascomycetes</taxon>
        <taxon>Dipodascales</taxon>
        <taxon>Dipodascaceae</taxon>
        <taxon>Geotrichum</taxon>
    </lineage>
</organism>
<dbReference type="STRING" id="1173061.A0A0J9X562"/>
<protein>
    <recommendedName>
        <fullName evidence="9">Protein farnesyltransferase/geranylgeranyltransferase type-1 subunit alpha</fullName>
        <ecNumber evidence="4">2.5.1.58</ecNumber>
        <ecNumber evidence="3">2.5.1.59</ecNumber>
    </recommendedName>
    <alternativeName>
        <fullName evidence="12">CAAX farnesyltransferase subunit alpha</fullName>
    </alternativeName>
    <alternativeName>
        <fullName evidence="11">FTase-alpha</fullName>
    </alternativeName>
    <alternativeName>
        <fullName evidence="10">Ras proteins prenyltransferase subunit alpha</fullName>
    </alternativeName>
    <alternativeName>
        <fullName evidence="13">Type I protein geranyl-geranyltransferase subunit alpha</fullName>
    </alternativeName>
</protein>
<dbReference type="GO" id="GO:0005953">
    <property type="term" value="C:CAAX-protein geranylgeranyltransferase complex"/>
    <property type="evidence" value="ECO:0007669"/>
    <property type="project" value="TreeGrafter"/>
</dbReference>
<evidence type="ECO:0000256" key="5">
    <source>
        <dbReference type="ARBA" id="ARBA00022602"/>
    </source>
</evidence>
<dbReference type="EMBL" id="CCBN010000003">
    <property type="protein sequence ID" value="CDO52336.1"/>
    <property type="molecule type" value="Genomic_DNA"/>
</dbReference>
<dbReference type="EC" id="2.5.1.58" evidence="4"/>
<keyword evidence="6" id="KW-0808">Transferase</keyword>
<dbReference type="PANTHER" id="PTHR11129">
    <property type="entry name" value="PROTEIN FARNESYLTRANSFERASE ALPHA SUBUNIT/RAB GERANYLGERANYL TRANSFERASE ALPHA SUBUNIT"/>
    <property type="match status" value="1"/>
</dbReference>
<dbReference type="GO" id="GO:0005965">
    <property type="term" value="C:protein farnesyltransferase complex"/>
    <property type="evidence" value="ECO:0007669"/>
    <property type="project" value="TreeGrafter"/>
</dbReference>
<dbReference type="EC" id="2.5.1.59" evidence="3"/>
<dbReference type="PROSITE" id="PS51147">
    <property type="entry name" value="PFTA"/>
    <property type="match status" value="1"/>
</dbReference>
<keyword evidence="7" id="KW-0677">Repeat</keyword>
<keyword evidence="8" id="KW-0460">Magnesium</keyword>
<evidence type="ECO:0000256" key="8">
    <source>
        <dbReference type="ARBA" id="ARBA00022842"/>
    </source>
</evidence>